<dbReference type="PANTHER" id="PTHR47955">
    <property type="entry name" value="CYTOCHROME P450 FAMILY 71 PROTEIN"/>
    <property type="match status" value="1"/>
</dbReference>
<keyword evidence="6" id="KW-0812">Transmembrane</keyword>
<dbReference type="SUPFAM" id="SSF48264">
    <property type="entry name" value="Cytochrome P450"/>
    <property type="match status" value="1"/>
</dbReference>
<evidence type="ECO:0000256" key="4">
    <source>
        <dbReference type="ARBA" id="ARBA00023002"/>
    </source>
</evidence>
<dbReference type="Gene3D" id="1.10.630.10">
    <property type="entry name" value="Cytochrome P450"/>
    <property type="match status" value="1"/>
</dbReference>
<comment type="similarity">
    <text evidence="1">Belongs to the cytochrome P450 family.</text>
</comment>
<dbReference type="GO" id="GO:0016705">
    <property type="term" value="F:oxidoreductase activity, acting on paired donors, with incorporation or reduction of molecular oxygen"/>
    <property type="evidence" value="ECO:0007669"/>
    <property type="project" value="InterPro"/>
</dbReference>
<keyword evidence="4" id="KW-0560">Oxidoreductase</keyword>
<dbReference type="AlphaFoldDB" id="A0A2P2Q5K3"/>
<evidence type="ECO:0000256" key="5">
    <source>
        <dbReference type="ARBA" id="ARBA00023004"/>
    </source>
</evidence>
<keyword evidence="5" id="KW-0408">Iron</keyword>
<evidence type="ECO:0000256" key="2">
    <source>
        <dbReference type="ARBA" id="ARBA00022617"/>
    </source>
</evidence>
<dbReference type="InterPro" id="IPR036396">
    <property type="entry name" value="Cyt_P450_sf"/>
</dbReference>
<dbReference type="PANTHER" id="PTHR47955:SF8">
    <property type="entry name" value="CYTOCHROME P450 71D11-LIKE"/>
    <property type="match status" value="1"/>
</dbReference>
<keyword evidence="6" id="KW-0472">Membrane</keyword>
<evidence type="ECO:0000256" key="6">
    <source>
        <dbReference type="SAM" id="Phobius"/>
    </source>
</evidence>
<evidence type="ECO:0000256" key="3">
    <source>
        <dbReference type="ARBA" id="ARBA00022723"/>
    </source>
</evidence>
<proteinExistence type="inferred from homology"/>
<protein>
    <submittedName>
        <fullName evidence="7">Cytochrome P450 71D9-like</fullName>
    </submittedName>
</protein>
<evidence type="ECO:0000313" key="7">
    <source>
        <dbReference type="EMBL" id="MBX62236.1"/>
    </source>
</evidence>
<feature type="transmembrane region" description="Helical" evidence="6">
    <location>
        <begin position="6"/>
        <end position="26"/>
    </location>
</feature>
<dbReference type="GO" id="GO:0020037">
    <property type="term" value="F:heme binding"/>
    <property type="evidence" value="ECO:0007669"/>
    <property type="project" value="InterPro"/>
</dbReference>
<dbReference type="EMBL" id="GGEC01081752">
    <property type="protein sequence ID" value="MBX62236.1"/>
    <property type="molecule type" value="Transcribed_RNA"/>
</dbReference>
<sequence>MMELQFPSWLLLFTIIPSFVMIVHTVKITMAGYSPVPGRWRLPLRGNQLRLGSLTQSSPVYSAMKRGPLMHIELGRVSTYAVSSPEISDEVLHNHDLVFSDRPISFVPHPPPSIDLGC</sequence>
<reference evidence="7" key="1">
    <citation type="submission" date="2018-02" db="EMBL/GenBank/DDBJ databases">
        <title>Rhizophora mucronata_Transcriptome.</title>
        <authorList>
            <person name="Meera S.P."/>
            <person name="Sreeshan A."/>
            <person name="Augustine A."/>
        </authorList>
    </citation>
    <scope>NUCLEOTIDE SEQUENCE</scope>
    <source>
        <tissue evidence="7">Leaf</tissue>
    </source>
</reference>
<accession>A0A2P2Q5K3</accession>
<dbReference type="GO" id="GO:0005506">
    <property type="term" value="F:iron ion binding"/>
    <property type="evidence" value="ECO:0007669"/>
    <property type="project" value="InterPro"/>
</dbReference>
<evidence type="ECO:0000256" key="1">
    <source>
        <dbReference type="ARBA" id="ARBA00010617"/>
    </source>
</evidence>
<keyword evidence="3" id="KW-0479">Metal-binding</keyword>
<organism evidence="7">
    <name type="scientific">Rhizophora mucronata</name>
    <name type="common">Asiatic mangrove</name>
    <dbReference type="NCBI Taxonomy" id="61149"/>
    <lineage>
        <taxon>Eukaryota</taxon>
        <taxon>Viridiplantae</taxon>
        <taxon>Streptophyta</taxon>
        <taxon>Embryophyta</taxon>
        <taxon>Tracheophyta</taxon>
        <taxon>Spermatophyta</taxon>
        <taxon>Magnoliopsida</taxon>
        <taxon>eudicotyledons</taxon>
        <taxon>Gunneridae</taxon>
        <taxon>Pentapetalae</taxon>
        <taxon>rosids</taxon>
        <taxon>fabids</taxon>
        <taxon>Malpighiales</taxon>
        <taxon>Rhizophoraceae</taxon>
        <taxon>Rhizophora</taxon>
    </lineage>
</organism>
<dbReference type="GO" id="GO:0004497">
    <property type="term" value="F:monooxygenase activity"/>
    <property type="evidence" value="ECO:0007669"/>
    <property type="project" value="InterPro"/>
</dbReference>
<name>A0A2P2Q5K3_RHIMU</name>
<keyword evidence="6" id="KW-1133">Transmembrane helix</keyword>
<keyword evidence="2" id="KW-0349">Heme</keyword>